<comment type="caution">
    <text evidence="1">The sequence shown here is derived from an EMBL/GenBank/DDBJ whole genome shotgun (WGS) entry which is preliminary data.</text>
</comment>
<dbReference type="AlphaFoldDB" id="A0A3E0MGL2"/>
<gene>
    <name evidence="1" type="ORF">DWQ56_07495</name>
</gene>
<accession>A0A3E0MGL2</accession>
<proteinExistence type="predicted"/>
<dbReference type="SUPFAM" id="SSF160719">
    <property type="entry name" value="gpW/gp25-like"/>
    <property type="match status" value="1"/>
</dbReference>
<dbReference type="Proteomes" id="UP000256301">
    <property type="component" value="Unassembled WGS sequence"/>
</dbReference>
<dbReference type="Gene3D" id="3.10.450.40">
    <property type="match status" value="1"/>
</dbReference>
<evidence type="ECO:0000313" key="2">
    <source>
        <dbReference type="Proteomes" id="UP000256301"/>
    </source>
</evidence>
<reference evidence="1 2" key="1">
    <citation type="submission" date="2017-08" db="EMBL/GenBank/DDBJ databases">
        <title>Functional genomic and metabolic studies of the symbiotic interactions of six Microcystis-dominated communities.</title>
        <authorList>
            <person name="Li Q."/>
            <person name="Lin F."/>
        </authorList>
    </citation>
    <scope>NUCLEOTIDE SEQUENCE [LARGE SCALE GENOMIC DNA]</scope>
    <source>
        <strain evidence="1">DA14</strain>
    </source>
</reference>
<evidence type="ECO:0000313" key="1">
    <source>
        <dbReference type="EMBL" id="REJ58960.1"/>
    </source>
</evidence>
<protein>
    <submittedName>
        <fullName evidence="1">DUF2634 domain-containing protein</fullName>
    </submittedName>
</protein>
<organism evidence="1 2">
    <name type="scientific">Microcystis aeruginosa DA14</name>
    <dbReference type="NCBI Taxonomy" id="1987506"/>
    <lineage>
        <taxon>Bacteria</taxon>
        <taxon>Bacillati</taxon>
        <taxon>Cyanobacteriota</taxon>
        <taxon>Cyanophyceae</taxon>
        <taxon>Oscillatoriophycideae</taxon>
        <taxon>Chroococcales</taxon>
        <taxon>Microcystaceae</taxon>
        <taxon>Microcystis</taxon>
    </lineage>
</organism>
<name>A0A3E0MGL2_MICAE</name>
<dbReference type="EMBL" id="QQWE01000002">
    <property type="protein sequence ID" value="REJ58960.1"/>
    <property type="molecule type" value="Genomic_DNA"/>
</dbReference>
<sequence>MTSINTFDLQLTPGELGQKQDLNRVDGRKNLAQAIVNRFYTRRGELTKLGHPFYGSRLYLLMGEPNNIRTRKLAELYIRECLEQESRIAEIKEIRFEPPSRDLDKRNVLLTTIILQPVGESTALNIQLAINL</sequence>